<dbReference type="AlphaFoldDB" id="A0A3P3W851"/>
<dbReference type="CDD" id="cd06089">
    <property type="entry name" value="KOW_RPL26"/>
    <property type="match status" value="1"/>
</dbReference>
<proteinExistence type="inferred from homology"/>
<keyword evidence="12" id="KW-1185">Reference proteome</keyword>
<protein>
    <recommendedName>
        <fullName evidence="6 8">Large ribosomal subunit protein uL24</fullName>
    </recommendedName>
</protein>
<evidence type="ECO:0000256" key="8">
    <source>
        <dbReference type="HAMAP-Rule" id="MF_01326"/>
    </source>
</evidence>
<evidence type="ECO:0000256" key="4">
    <source>
        <dbReference type="ARBA" id="ARBA00022980"/>
    </source>
</evidence>
<dbReference type="Gene3D" id="2.30.30.30">
    <property type="match status" value="1"/>
</dbReference>
<evidence type="ECO:0000256" key="1">
    <source>
        <dbReference type="ARBA" id="ARBA00010618"/>
    </source>
</evidence>
<name>A0A3P3W851_9FLAO</name>
<comment type="similarity">
    <text evidence="1 8 9">Belongs to the universal ribosomal protein uL24 family.</text>
</comment>
<comment type="function">
    <text evidence="7 8">One of the proteins that surrounds the polypeptide exit tunnel on the outside of the subunit.</text>
</comment>
<dbReference type="GO" id="GO:1990904">
    <property type="term" value="C:ribonucleoprotein complex"/>
    <property type="evidence" value="ECO:0007669"/>
    <property type="project" value="UniProtKB-KW"/>
</dbReference>
<accession>A0A3P3W851</accession>
<dbReference type="Proteomes" id="UP000275719">
    <property type="component" value="Unassembled WGS sequence"/>
</dbReference>
<comment type="function">
    <text evidence="8">One of two assembly initiator proteins, it binds directly to the 5'-end of the 23S rRNA, where it nucleates assembly of the 50S subunit.</text>
</comment>
<evidence type="ECO:0000256" key="2">
    <source>
        <dbReference type="ARBA" id="ARBA00022730"/>
    </source>
</evidence>
<reference evidence="11 12" key="1">
    <citation type="submission" date="2018-11" db="EMBL/GenBank/DDBJ databases">
        <title>Flavobacterium sp. nov., YIM 102701-2 draft genome.</title>
        <authorList>
            <person name="Li G."/>
            <person name="Jiang Y."/>
        </authorList>
    </citation>
    <scope>NUCLEOTIDE SEQUENCE [LARGE SCALE GENOMIC DNA]</scope>
    <source>
        <strain evidence="11 12">YIM 102701-2</strain>
    </source>
</reference>
<comment type="caution">
    <text evidence="11">The sequence shown here is derived from an EMBL/GenBank/DDBJ whole genome shotgun (WGS) entry which is preliminary data.</text>
</comment>
<dbReference type="GO" id="GO:0005840">
    <property type="term" value="C:ribosome"/>
    <property type="evidence" value="ECO:0007669"/>
    <property type="project" value="UniProtKB-KW"/>
</dbReference>
<organism evidence="11 12">
    <name type="scientific">Paenimyroides tangerinum</name>
    <dbReference type="NCBI Taxonomy" id="2488728"/>
    <lineage>
        <taxon>Bacteria</taxon>
        <taxon>Pseudomonadati</taxon>
        <taxon>Bacteroidota</taxon>
        <taxon>Flavobacteriia</taxon>
        <taxon>Flavobacteriales</taxon>
        <taxon>Flavobacteriaceae</taxon>
        <taxon>Paenimyroides</taxon>
    </lineage>
</organism>
<dbReference type="GO" id="GO:0019843">
    <property type="term" value="F:rRNA binding"/>
    <property type="evidence" value="ECO:0007669"/>
    <property type="project" value="UniProtKB-UniRule"/>
</dbReference>
<evidence type="ECO:0000313" key="11">
    <source>
        <dbReference type="EMBL" id="RRJ90874.1"/>
    </source>
</evidence>
<dbReference type="InterPro" id="IPR005825">
    <property type="entry name" value="Ribosomal_uL24_CS"/>
</dbReference>
<keyword evidence="2 8" id="KW-0699">rRNA-binding</keyword>
<evidence type="ECO:0000313" key="12">
    <source>
        <dbReference type="Proteomes" id="UP000275719"/>
    </source>
</evidence>
<dbReference type="HAMAP" id="MF_01326_B">
    <property type="entry name" value="Ribosomal_uL24_B"/>
    <property type="match status" value="1"/>
</dbReference>
<dbReference type="OrthoDB" id="9807419at2"/>
<evidence type="ECO:0000256" key="5">
    <source>
        <dbReference type="ARBA" id="ARBA00023274"/>
    </source>
</evidence>
<dbReference type="Pfam" id="PF00467">
    <property type="entry name" value="KOW"/>
    <property type="match status" value="1"/>
</dbReference>
<comment type="subunit">
    <text evidence="8">Part of the 50S ribosomal subunit.</text>
</comment>
<dbReference type="EMBL" id="RQVQ01000014">
    <property type="protein sequence ID" value="RRJ90874.1"/>
    <property type="molecule type" value="Genomic_DNA"/>
</dbReference>
<sequence>MIKLKIKSGDIVRVIAGDHKGSEGKVLRVLRDKNKAIVEGVNMVSKHTKPSATNPQGGIVKKEAAIQISNIQLVDPKTNETTKVAYRMEGDKKVRVSKKSNQVL</sequence>
<gene>
    <name evidence="8" type="primary">rplX</name>
    <name evidence="11" type="ORF">EG240_07565</name>
</gene>
<keyword evidence="5 8" id="KW-0687">Ribonucleoprotein</keyword>
<keyword evidence="3 8" id="KW-0694">RNA-binding</keyword>
<feature type="domain" description="KOW" evidence="10">
    <location>
        <begin position="5"/>
        <end position="32"/>
    </location>
</feature>
<evidence type="ECO:0000256" key="9">
    <source>
        <dbReference type="RuleBase" id="RU003477"/>
    </source>
</evidence>
<dbReference type="FunFam" id="2.30.30.30:FF:000004">
    <property type="entry name" value="50S ribosomal protein L24"/>
    <property type="match status" value="1"/>
</dbReference>
<evidence type="ECO:0000256" key="7">
    <source>
        <dbReference type="ARBA" id="ARBA00058688"/>
    </source>
</evidence>
<evidence type="ECO:0000256" key="3">
    <source>
        <dbReference type="ARBA" id="ARBA00022884"/>
    </source>
</evidence>
<dbReference type="SUPFAM" id="SSF50104">
    <property type="entry name" value="Translation proteins SH3-like domain"/>
    <property type="match status" value="1"/>
</dbReference>
<keyword evidence="4 8" id="KW-0689">Ribosomal protein</keyword>
<dbReference type="GO" id="GO:0006412">
    <property type="term" value="P:translation"/>
    <property type="evidence" value="ECO:0007669"/>
    <property type="project" value="UniProtKB-UniRule"/>
</dbReference>
<dbReference type="InterPro" id="IPR003256">
    <property type="entry name" value="Ribosomal_uL24"/>
</dbReference>
<dbReference type="InterPro" id="IPR005824">
    <property type="entry name" value="KOW"/>
</dbReference>
<evidence type="ECO:0000259" key="10">
    <source>
        <dbReference type="SMART" id="SM00739"/>
    </source>
</evidence>
<dbReference type="RefSeq" id="WP_125018789.1">
    <property type="nucleotide sequence ID" value="NZ_RQVQ01000014.1"/>
</dbReference>
<dbReference type="SMART" id="SM00739">
    <property type="entry name" value="KOW"/>
    <property type="match status" value="1"/>
</dbReference>
<dbReference type="GO" id="GO:0003735">
    <property type="term" value="F:structural constituent of ribosome"/>
    <property type="evidence" value="ECO:0007669"/>
    <property type="project" value="InterPro"/>
</dbReference>
<dbReference type="InterPro" id="IPR057264">
    <property type="entry name" value="Ribosomal_uL24_C"/>
</dbReference>
<evidence type="ECO:0000256" key="6">
    <source>
        <dbReference type="ARBA" id="ARBA00035206"/>
    </source>
</evidence>
<dbReference type="PANTHER" id="PTHR12903">
    <property type="entry name" value="MITOCHONDRIAL RIBOSOMAL PROTEIN L24"/>
    <property type="match status" value="1"/>
</dbReference>
<dbReference type="InterPro" id="IPR041988">
    <property type="entry name" value="Ribosomal_uL24_KOW"/>
</dbReference>
<dbReference type="InterPro" id="IPR008991">
    <property type="entry name" value="Translation_prot_SH3-like_sf"/>
</dbReference>
<dbReference type="InterPro" id="IPR014722">
    <property type="entry name" value="Rib_uL2_dom2"/>
</dbReference>
<dbReference type="Pfam" id="PF17136">
    <property type="entry name" value="ribosomal_L24"/>
    <property type="match status" value="1"/>
</dbReference>
<dbReference type="NCBIfam" id="TIGR01079">
    <property type="entry name" value="rplX_bact"/>
    <property type="match status" value="1"/>
</dbReference>
<dbReference type="PROSITE" id="PS01108">
    <property type="entry name" value="RIBOSOMAL_L24"/>
    <property type="match status" value="1"/>
</dbReference>